<name>A0A136A1F1_9ALTE</name>
<keyword evidence="1" id="KW-0812">Transmembrane</keyword>
<dbReference type="Proteomes" id="UP000070299">
    <property type="component" value="Unassembled WGS sequence"/>
</dbReference>
<dbReference type="OrthoDB" id="9807591at2"/>
<evidence type="ECO:0000313" key="4">
    <source>
        <dbReference type="Proteomes" id="UP000070299"/>
    </source>
</evidence>
<evidence type="ECO:0000313" key="3">
    <source>
        <dbReference type="EMBL" id="KXI29062.1"/>
    </source>
</evidence>
<comment type="caution">
    <text evidence="3">The sequence shown here is derived from an EMBL/GenBank/DDBJ whole genome shotgun (WGS) entry which is preliminary data.</text>
</comment>
<feature type="transmembrane region" description="Helical" evidence="1">
    <location>
        <begin position="91"/>
        <end position="109"/>
    </location>
</feature>
<keyword evidence="1" id="KW-1133">Transmembrane helix</keyword>
<dbReference type="AlphaFoldDB" id="A0A136A1F1"/>
<dbReference type="STRING" id="1799789.AX660_12930"/>
<keyword evidence="1" id="KW-0472">Membrane</keyword>
<reference evidence="4" key="1">
    <citation type="submission" date="2016-02" db="EMBL/GenBank/DDBJ databases">
        <authorList>
            <person name="Schultz-Johansen M."/>
            <person name="Glaring M.A."/>
            <person name="Bech P.K."/>
            <person name="Stougaard P."/>
        </authorList>
    </citation>
    <scope>NUCLEOTIDE SEQUENCE [LARGE SCALE GENOMIC DNA]</scope>
    <source>
        <strain evidence="4">S66</strain>
    </source>
</reference>
<feature type="transmembrane region" description="Helical" evidence="1">
    <location>
        <begin position="115"/>
        <end position="133"/>
    </location>
</feature>
<evidence type="ECO:0000259" key="2">
    <source>
        <dbReference type="Pfam" id="PF07786"/>
    </source>
</evidence>
<protein>
    <recommendedName>
        <fullName evidence="2">Heparan-alpha-glucosaminide N-acetyltransferase catalytic domain-containing protein</fullName>
    </recommendedName>
</protein>
<feature type="transmembrane region" description="Helical" evidence="1">
    <location>
        <begin position="181"/>
        <end position="199"/>
    </location>
</feature>
<evidence type="ECO:0000256" key="1">
    <source>
        <dbReference type="SAM" id="Phobius"/>
    </source>
</evidence>
<sequence length="241" mass="27824">MKLSLLHKPENRQNRNLAIDVLRGIAIILMIVFHFGYDLTVFGYTDYDTNIDMEWRVFRAVIVSGFLLAVGMSAYLAYYNHINKRKLGLNLLKLLLVSLGISLSSYLMYPEHWVYFGIIHFIAVALPLSLVFIQRPNFSLLLAVVILIGYFSDTLTLTQPWQWSVKHWGIPVHTVDLVSLTPWFALVLFGIFIIHHQLLPTIKATKLNQFVARLGQHSLLIYLVHQPVLFTGFYLFQYLSE</sequence>
<feature type="transmembrane region" description="Helical" evidence="1">
    <location>
        <begin position="21"/>
        <end position="37"/>
    </location>
</feature>
<proteinExistence type="predicted"/>
<dbReference type="InterPro" id="IPR012429">
    <property type="entry name" value="HGSNAT_cat"/>
</dbReference>
<dbReference type="RefSeq" id="WP_082768833.1">
    <property type="nucleotide sequence ID" value="NZ_LSNE01000005.1"/>
</dbReference>
<feature type="transmembrane region" description="Helical" evidence="1">
    <location>
        <begin position="219"/>
        <end position="239"/>
    </location>
</feature>
<dbReference type="EMBL" id="LSNE01000005">
    <property type="protein sequence ID" value="KXI29062.1"/>
    <property type="molecule type" value="Genomic_DNA"/>
</dbReference>
<feature type="transmembrane region" description="Helical" evidence="1">
    <location>
        <begin position="140"/>
        <end position="161"/>
    </location>
</feature>
<gene>
    <name evidence="3" type="ORF">AX660_12930</name>
</gene>
<organism evidence="3 4">
    <name type="scientific">Paraglaciecola hydrolytica</name>
    <dbReference type="NCBI Taxonomy" id="1799789"/>
    <lineage>
        <taxon>Bacteria</taxon>
        <taxon>Pseudomonadati</taxon>
        <taxon>Pseudomonadota</taxon>
        <taxon>Gammaproteobacteria</taxon>
        <taxon>Alteromonadales</taxon>
        <taxon>Alteromonadaceae</taxon>
        <taxon>Paraglaciecola</taxon>
    </lineage>
</organism>
<keyword evidence="4" id="KW-1185">Reference proteome</keyword>
<dbReference type="Pfam" id="PF07786">
    <property type="entry name" value="HGSNAT_cat"/>
    <property type="match status" value="1"/>
</dbReference>
<feature type="domain" description="Heparan-alpha-glucosaminide N-acetyltransferase catalytic" evidence="2">
    <location>
        <begin position="15"/>
        <end position="227"/>
    </location>
</feature>
<feature type="transmembrane region" description="Helical" evidence="1">
    <location>
        <begin position="57"/>
        <end position="79"/>
    </location>
</feature>
<accession>A0A136A1F1</accession>